<dbReference type="PANTHER" id="PTHR11365">
    <property type="entry name" value="5-OXOPROLINASE RELATED"/>
    <property type="match status" value="1"/>
</dbReference>
<reference evidence="4 5" key="1">
    <citation type="submission" date="2021-01" db="EMBL/GenBank/DDBJ databases">
        <title>Roseomonas sp. nov, a bacterium isolated from an oil production mixture in Yumen Oilfield.</title>
        <authorList>
            <person name="Wu D."/>
        </authorList>
    </citation>
    <scope>NUCLEOTIDE SEQUENCE [LARGE SCALE GENOMIC DNA]</scope>
    <source>
        <strain evidence="4 5">ROY-5-3</strain>
    </source>
</reference>
<name>A0ABS6H696_9PROT</name>
<dbReference type="EMBL" id="JAERQM010000002">
    <property type="protein sequence ID" value="MBU8544209.1"/>
    <property type="molecule type" value="Genomic_DNA"/>
</dbReference>
<dbReference type="InterPro" id="IPR045079">
    <property type="entry name" value="Oxoprolinase-like"/>
</dbReference>
<dbReference type="Pfam" id="PF01968">
    <property type="entry name" value="Hydantoinase_A"/>
    <property type="match status" value="1"/>
</dbReference>
<gene>
    <name evidence="4" type="ORF">JJQ90_10855</name>
</gene>
<evidence type="ECO:0000313" key="5">
    <source>
        <dbReference type="Proteomes" id="UP000689967"/>
    </source>
</evidence>
<evidence type="ECO:0000313" key="4">
    <source>
        <dbReference type="EMBL" id="MBU8544209.1"/>
    </source>
</evidence>
<organism evidence="4 5">
    <name type="scientific">Falsiroseomonas oleicola</name>
    <dbReference type="NCBI Taxonomy" id="2801474"/>
    <lineage>
        <taxon>Bacteria</taxon>
        <taxon>Pseudomonadati</taxon>
        <taxon>Pseudomonadota</taxon>
        <taxon>Alphaproteobacteria</taxon>
        <taxon>Acetobacterales</taxon>
        <taxon>Roseomonadaceae</taxon>
        <taxon>Falsiroseomonas</taxon>
    </lineage>
</organism>
<keyword evidence="5" id="KW-1185">Reference proteome</keyword>
<dbReference type="PANTHER" id="PTHR11365:SF23">
    <property type="entry name" value="HYPOTHETICAL 5-OXOPROLINASE (EUROFUNG)-RELATED"/>
    <property type="match status" value="1"/>
</dbReference>
<dbReference type="Proteomes" id="UP000689967">
    <property type="component" value="Unassembled WGS sequence"/>
</dbReference>
<feature type="domain" description="Acetophenone carboxylase-like C-terminal" evidence="3">
    <location>
        <begin position="511"/>
        <end position="675"/>
    </location>
</feature>
<dbReference type="InterPro" id="IPR002821">
    <property type="entry name" value="Hydantoinase_A"/>
</dbReference>
<dbReference type="RefSeq" id="WP_216875145.1">
    <property type="nucleotide sequence ID" value="NZ_JAERQM010000002.1"/>
</dbReference>
<evidence type="ECO:0000259" key="3">
    <source>
        <dbReference type="Pfam" id="PF19278"/>
    </source>
</evidence>
<protein>
    <submittedName>
        <fullName evidence="4">Hydantoinase/oxoprolinase family protein</fullName>
    </submittedName>
</protein>
<evidence type="ECO:0000259" key="1">
    <source>
        <dbReference type="Pfam" id="PF01968"/>
    </source>
</evidence>
<dbReference type="InterPro" id="IPR008040">
    <property type="entry name" value="Hydant_A_N"/>
</dbReference>
<dbReference type="Pfam" id="PF19278">
    <property type="entry name" value="Hydant_A_C"/>
    <property type="match status" value="1"/>
</dbReference>
<proteinExistence type="predicted"/>
<feature type="domain" description="Hydantoinase A/oxoprolinase" evidence="1">
    <location>
        <begin position="208"/>
        <end position="493"/>
    </location>
</feature>
<dbReference type="InterPro" id="IPR049517">
    <property type="entry name" value="ACX-like_C"/>
</dbReference>
<comment type="caution">
    <text evidence="4">The sequence shown here is derived from an EMBL/GenBank/DDBJ whole genome shotgun (WGS) entry which is preliminary data.</text>
</comment>
<evidence type="ECO:0000259" key="2">
    <source>
        <dbReference type="Pfam" id="PF05378"/>
    </source>
</evidence>
<sequence>MPSPARSFRVGVDIGGTFADFCVLDEASGALSTLKVLSTPATPGKEVIDGLQGAQQRFGIAAAEIAWFTHGTTVGVNAVIQRKGIPLALFVTRNFRDVLELARLKTPDPYDLLSRRPDPLVPRDRVIEIDGRLNADGTEAAPLDEASVIAALEQAEARGAEGIVLALLHSYRNPAHEHAAKAILARLRPEMPVYCSADVWPIIREYERSITAVVHGHVQPRVAFYLASLQQALIRAGVTAEPMVTKSNGGVMRAELGKTRCVEMLLSGTAAGAIGAAFVARAAGVARAMSLDIGGTSADVAVIVDSAPSYGTGERVGDFPVYIPTVAVTSIGEGGGSIAAVDALGRLTVGPESAGSTPGPACYGRGGTRATISDAMCVLGFIGHGALGYNSVQVRTDLAEAAVDAVAQALGRTRQQAAEAIVQVAISGMYREVSKLAARQGVDARDFCLMPFGGAGPMLGGLLARELGMRQMLIPATPGVLSALGGLIADIRGDVIETVYADVDAPSLPALLTAFARLRAEAERWIRQDQRFGGDIAFRPSAEMRYRGQSFEIEVALKEEWLIAGDLEAMAEAFHQAHEALYGHADRGAPLQAIALRMVVAGTVPAPHFPEQDRVEGAPEVLREVEVWLDGRRQSAPLYRRDALRHGHRFAGPCIVLQDDCTSCIPPGMLGEVDRLGNLRLTQTEERA</sequence>
<feature type="domain" description="Hydantoinase/oxoprolinase N-terminal" evidence="2">
    <location>
        <begin position="9"/>
        <end position="185"/>
    </location>
</feature>
<dbReference type="Pfam" id="PF05378">
    <property type="entry name" value="Hydant_A_N"/>
    <property type="match status" value="1"/>
</dbReference>
<accession>A0ABS6H696</accession>